<dbReference type="Proteomes" id="UP000821845">
    <property type="component" value="Chromosome 7"/>
</dbReference>
<organism evidence="1 2">
    <name type="scientific">Hyalomma asiaticum</name>
    <name type="common">Tick</name>
    <dbReference type="NCBI Taxonomy" id="266040"/>
    <lineage>
        <taxon>Eukaryota</taxon>
        <taxon>Metazoa</taxon>
        <taxon>Ecdysozoa</taxon>
        <taxon>Arthropoda</taxon>
        <taxon>Chelicerata</taxon>
        <taxon>Arachnida</taxon>
        <taxon>Acari</taxon>
        <taxon>Parasitiformes</taxon>
        <taxon>Ixodida</taxon>
        <taxon>Ixodoidea</taxon>
        <taxon>Ixodidae</taxon>
        <taxon>Hyalomminae</taxon>
        <taxon>Hyalomma</taxon>
    </lineage>
</organism>
<protein>
    <submittedName>
        <fullName evidence="1">Uncharacterized protein</fullName>
    </submittedName>
</protein>
<proteinExistence type="predicted"/>
<gene>
    <name evidence="1" type="ORF">HPB50_005627</name>
</gene>
<reference evidence="1" key="1">
    <citation type="submission" date="2020-05" db="EMBL/GenBank/DDBJ databases">
        <title>Large-scale comparative analyses of tick genomes elucidate their genetic diversity and vector capacities.</title>
        <authorList>
            <person name="Jia N."/>
            <person name="Wang J."/>
            <person name="Shi W."/>
            <person name="Du L."/>
            <person name="Sun Y."/>
            <person name="Zhan W."/>
            <person name="Jiang J."/>
            <person name="Wang Q."/>
            <person name="Zhang B."/>
            <person name="Ji P."/>
            <person name="Sakyi L.B."/>
            <person name="Cui X."/>
            <person name="Yuan T."/>
            <person name="Jiang B."/>
            <person name="Yang W."/>
            <person name="Lam T.T.-Y."/>
            <person name="Chang Q."/>
            <person name="Ding S."/>
            <person name="Wang X."/>
            <person name="Zhu J."/>
            <person name="Ruan X."/>
            <person name="Zhao L."/>
            <person name="Wei J."/>
            <person name="Que T."/>
            <person name="Du C."/>
            <person name="Cheng J."/>
            <person name="Dai P."/>
            <person name="Han X."/>
            <person name="Huang E."/>
            <person name="Gao Y."/>
            <person name="Liu J."/>
            <person name="Shao H."/>
            <person name="Ye R."/>
            <person name="Li L."/>
            <person name="Wei W."/>
            <person name="Wang X."/>
            <person name="Wang C."/>
            <person name="Yang T."/>
            <person name="Huo Q."/>
            <person name="Li W."/>
            <person name="Guo W."/>
            <person name="Chen H."/>
            <person name="Zhou L."/>
            <person name="Ni X."/>
            <person name="Tian J."/>
            <person name="Zhou Y."/>
            <person name="Sheng Y."/>
            <person name="Liu T."/>
            <person name="Pan Y."/>
            <person name="Xia L."/>
            <person name="Li J."/>
            <person name="Zhao F."/>
            <person name="Cao W."/>
        </authorList>
    </citation>
    <scope>NUCLEOTIDE SEQUENCE</scope>
    <source>
        <strain evidence="1">Hyas-2018</strain>
    </source>
</reference>
<evidence type="ECO:0000313" key="2">
    <source>
        <dbReference type="Proteomes" id="UP000821845"/>
    </source>
</evidence>
<sequence>MNGLKLEAFYNRIQKSNSSLAESQELSPPKLSPQADTLFQSYSEKLDLLAKDFGVFPGAHDPPVIDVQPHRLFPLLNANSENDGLPTNQKALPQGTEAPLADSPPEASGDCASPAACSFARQLRRLSSGGPSEDVAARLAQNGDHVERSTSKPNRVQANGTRTSSSTQLHVKQEPHSSPKRAVAPGSKPQRKLSSGTVPGAAVATAHKIHMSPSRATASPTNSACGTITSCCSPTRSRVSAKNGRVATTAAAPAAVITKPPCSNGKHCDPLRPTKKPPHNGKVPPVATTTTATTDGGDPTSAPNPLCRSVSTPTTPCSAADSKSAIQRAETVDSGVLPSPYATVTQARPTIRKSSSGHGSSDSSSFKGVMKTVQVVQCSGTSSGYESIILRDSTPASSQDSGSERGNKEARGRKGSRKVAQGGGVGGRSRSAPGRSPPESPPVRRRQHMPGLGRHVQRWHQQHGHDLRGAGGQPEDEVGCAGLLCCRLLDFY</sequence>
<comment type="caution">
    <text evidence="1">The sequence shown here is derived from an EMBL/GenBank/DDBJ whole genome shotgun (WGS) entry which is preliminary data.</text>
</comment>
<name>A0ACB7RSH2_HYAAI</name>
<evidence type="ECO:0000313" key="1">
    <source>
        <dbReference type="EMBL" id="KAH6925450.1"/>
    </source>
</evidence>
<accession>A0ACB7RSH2</accession>
<dbReference type="EMBL" id="CM023487">
    <property type="protein sequence ID" value="KAH6925450.1"/>
    <property type="molecule type" value="Genomic_DNA"/>
</dbReference>
<keyword evidence="2" id="KW-1185">Reference proteome</keyword>